<dbReference type="FunFam" id="2.60.120.590:FF:000004">
    <property type="entry name" value="DNA oxidative demethylase ALKBH2"/>
    <property type="match status" value="1"/>
</dbReference>
<dbReference type="EMBL" id="VHSG01000008">
    <property type="protein sequence ID" value="TQV81319.1"/>
    <property type="molecule type" value="Genomic_DNA"/>
</dbReference>
<dbReference type="InterPro" id="IPR005123">
    <property type="entry name" value="Oxoglu/Fe-dep_dioxygenase_dom"/>
</dbReference>
<reference evidence="10 11" key="1">
    <citation type="submission" date="2019-06" db="EMBL/GenBank/DDBJ databases">
        <title>Whole genome sequence for Cellvibrionaceae sp. R142.</title>
        <authorList>
            <person name="Wang G."/>
        </authorList>
    </citation>
    <scope>NUCLEOTIDE SEQUENCE [LARGE SCALE GENOMIC DNA]</scope>
    <source>
        <strain evidence="10 11">R142</strain>
    </source>
</reference>
<evidence type="ECO:0000256" key="5">
    <source>
        <dbReference type="ARBA" id="ARBA00022964"/>
    </source>
</evidence>
<comment type="caution">
    <text evidence="10">The sequence shown here is derived from an EMBL/GenBank/DDBJ whole genome shotgun (WGS) entry which is preliminary data.</text>
</comment>
<name>A0A545TVR8_9GAMM</name>
<dbReference type="GO" id="GO:0016705">
    <property type="term" value="F:oxidoreductase activity, acting on paired donors, with incorporation or reduction of molecular oxygen"/>
    <property type="evidence" value="ECO:0007669"/>
    <property type="project" value="UniProtKB-ARBA"/>
</dbReference>
<organism evidence="10 11">
    <name type="scientific">Exilibacterium tricleocarpae</name>
    <dbReference type="NCBI Taxonomy" id="2591008"/>
    <lineage>
        <taxon>Bacteria</taxon>
        <taxon>Pseudomonadati</taxon>
        <taxon>Pseudomonadota</taxon>
        <taxon>Gammaproteobacteria</taxon>
        <taxon>Cellvibrionales</taxon>
        <taxon>Cellvibrionaceae</taxon>
        <taxon>Exilibacterium</taxon>
    </lineage>
</organism>
<dbReference type="GO" id="GO:0046872">
    <property type="term" value="F:metal ion binding"/>
    <property type="evidence" value="ECO:0007669"/>
    <property type="project" value="UniProtKB-KW"/>
</dbReference>
<evidence type="ECO:0000313" key="10">
    <source>
        <dbReference type="EMBL" id="TQV81319.1"/>
    </source>
</evidence>
<dbReference type="GO" id="GO:0051213">
    <property type="term" value="F:dioxygenase activity"/>
    <property type="evidence" value="ECO:0007669"/>
    <property type="project" value="UniProtKB-KW"/>
</dbReference>
<dbReference type="InterPro" id="IPR027450">
    <property type="entry name" value="AlkB-like"/>
</dbReference>
<evidence type="ECO:0000313" key="11">
    <source>
        <dbReference type="Proteomes" id="UP000319732"/>
    </source>
</evidence>
<dbReference type="InterPro" id="IPR032854">
    <property type="entry name" value="ALKBH3"/>
</dbReference>
<dbReference type="InterPro" id="IPR037151">
    <property type="entry name" value="AlkB-like_sf"/>
</dbReference>
<dbReference type="Proteomes" id="UP000319732">
    <property type="component" value="Unassembled WGS sequence"/>
</dbReference>
<keyword evidence="4" id="KW-0460">Magnesium</keyword>
<dbReference type="Gene3D" id="2.60.120.590">
    <property type="entry name" value="Alpha-ketoglutarate-dependent dioxygenase AlkB-like"/>
    <property type="match status" value="1"/>
</dbReference>
<evidence type="ECO:0000256" key="1">
    <source>
        <dbReference type="ARBA" id="ARBA00001954"/>
    </source>
</evidence>
<evidence type="ECO:0000256" key="8">
    <source>
        <dbReference type="ARBA" id="ARBA00023204"/>
    </source>
</evidence>
<keyword evidence="8" id="KW-0234">DNA repair</keyword>
<keyword evidence="2" id="KW-0479">Metal-binding</keyword>
<sequence>MQDSLFDAAAPEVLTPADAEVSLYRTWLDAATADVLYEQLRRELAWEQSVIRIHGRQVPIPRLNAWYGDPGSDYGYSGIALAPQSWTASLLEVRARLEDTLGQRFNSVLANLYRDGRDSVAWHSDDEAELGRNPLIASVSLGGERRFVLKHKKRKDVPKLEVWLPHGSLLVMSGTTQHAWVHQLPKTAKPVGPRINLTFRQIVKSQSAPQRNAK</sequence>
<dbReference type="GO" id="GO:0140097">
    <property type="term" value="F:catalytic activity, acting on DNA"/>
    <property type="evidence" value="ECO:0007669"/>
    <property type="project" value="UniProtKB-ARBA"/>
</dbReference>
<dbReference type="PANTHER" id="PTHR31212">
    <property type="entry name" value="ALPHA-KETOGLUTARATE-DEPENDENT DIOXYGENASE ALKB HOMOLOG 3"/>
    <property type="match status" value="1"/>
</dbReference>
<dbReference type="SUPFAM" id="SSF51197">
    <property type="entry name" value="Clavaminate synthase-like"/>
    <property type="match status" value="1"/>
</dbReference>
<dbReference type="PANTHER" id="PTHR31212:SF4">
    <property type="entry name" value="ALPHA-KETOGLUTARATE-DEPENDENT DIOXYGENASE ALKB HOMOLOG 3"/>
    <property type="match status" value="1"/>
</dbReference>
<evidence type="ECO:0000256" key="7">
    <source>
        <dbReference type="ARBA" id="ARBA00023004"/>
    </source>
</evidence>
<evidence type="ECO:0000256" key="4">
    <source>
        <dbReference type="ARBA" id="ARBA00022842"/>
    </source>
</evidence>
<evidence type="ECO:0000256" key="6">
    <source>
        <dbReference type="ARBA" id="ARBA00023002"/>
    </source>
</evidence>
<feature type="domain" description="Fe2OG dioxygenase" evidence="9">
    <location>
        <begin position="104"/>
        <end position="203"/>
    </location>
</feature>
<dbReference type="GO" id="GO:0032451">
    <property type="term" value="F:demethylase activity"/>
    <property type="evidence" value="ECO:0007669"/>
    <property type="project" value="UniProtKB-ARBA"/>
</dbReference>
<dbReference type="PROSITE" id="PS51471">
    <property type="entry name" value="FE2OG_OXY"/>
    <property type="match status" value="1"/>
</dbReference>
<dbReference type="Pfam" id="PF13532">
    <property type="entry name" value="2OG-FeII_Oxy_2"/>
    <property type="match status" value="1"/>
</dbReference>
<dbReference type="GO" id="GO:0016787">
    <property type="term" value="F:hydrolase activity"/>
    <property type="evidence" value="ECO:0007669"/>
    <property type="project" value="UniProtKB-ARBA"/>
</dbReference>
<keyword evidence="11" id="KW-1185">Reference proteome</keyword>
<dbReference type="RefSeq" id="WP_142903980.1">
    <property type="nucleotide sequence ID" value="NZ_ML660091.1"/>
</dbReference>
<dbReference type="OrthoDB" id="190276at2"/>
<gene>
    <name evidence="10" type="ORF">FKG94_09515</name>
</gene>
<accession>A0A545TVR8</accession>
<keyword evidence="6" id="KW-0560">Oxidoreductase</keyword>
<evidence type="ECO:0000256" key="2">
    <source>
        <dbReference type="ARBA" id="ARBA00022723"/>
    </source>
</evidence>
<keyword evidence="7" id="KW-0408">Iron</keyword>
<dbReference type="AlphaFoldDB" id="A0A545TVR8"/>
<evidence type="ECO:0000259" key="9">
    <source>
        <dbReference type="PROSITE" id="PS51471"/>
    </source>
</evidence>
<keyword evidence="3" id="KW-0227">DNA damage</keyword>
<proteinExistence type="predicted"/>
<protein>
    <submittedName>
        <fullName evidence="10">Alpha-ketoglutarate-dependent dioxygenase AlkB</fullName>
    </submittedName>
</protein>
<evidence type="ECO:0000256" key="3">
    <source>
        <dbReference type="ARBA" id="ARBA00022763"/>
    </source>
</evidence>
<keyword evidence="5 10" id="KW-0223">Dioxygenase</keyword>
<dbReference type="GO" id="GO:0006307">
    <property type="term" value="P:DNA alkylation repair"/>
    <property type="evidence" value="ECO:0007669"/>
    <property type="project" value="InterPro"/>
</dbReference>
<comment type="cofactor">
    <cofactor evidence="1">
        <name>Fe(2+)</name>
        <dbReference type="ChEBI" id="CHEBI:29033"/>
    </cofactor>
</comment>